<sequence length="137" mass="14582">MPDGGLGPRREGPGRQPPATNVLGGALLPCSVAPLTGFYRDGCCNTGPEDLGLHVVCVELTAEFLAFSKGRGNDLSTPMPEYGFPGLRPGDRWCLCAARWEEARRSGRAPRVLLEATHIAALEICGLDDLKAHAVEV</sequence>
<proteinExistence type="predicted"/>
<dbReference type="RefSeq" id="WP_290317157.1">
    <property type="nucleotide sequence ID" value="NZ_JAUFPN010000144.1"/>
</dbReference>
<comment type="caution">
    <text evidence="2">The sequence shown here is derived from an EMBL/GenBank/DDBJ whole genome shotgun (WGS) entry which is preliminary data.</text>
</comment>
<gene>
    <name evidence="2" type="ORF">QWZ14_13260</name>
</gene>
<name>A0ABT8A6W8_9PROT</name>
<protein>
    <submittedName>
        <fullName evidence="2">DUF2237 domain-containing protein</fullName>
    </submittedName>
</protein>
<reference evidence="3" key="1">
    <citation type="journal article" date="2019" name="Int. J. Syst. Evol. Microbiol.">
        <title>The Global Catalogue of Microorganisms (GCM) 10K type strain sequencing project: providing services to taxonomists for standard genome sequencing and annotation.</title>
        <authorList>
            <consortium name="The Broad Institute Genomics Platform"/>
            <consortium name="The Broad Institute Genome Sequencing Center for Infectious Disease"/>
            <person name="Wu L."/>
            <person name="Ma J."/>
        </authorList>
    </citation>
    <scope>NUCLEOTIDE SEQUENCE [LARGE SCALE GENOMIC DNA]</scope>
    <source>
        <strain evidence="3">CECT 7131</strain>
    </source>
</reference>
<dbReference type="PANTHER" id="PTHR37466:SF1">
    <property type="entry name" value="SLR1628 PROTEIN"/>
    <property type="match status" value="1"/>
</dbReference>
<dbReference type="PANTHER" id="PTHR37466">
    <property type="entry name" value="SLR1628 PROTEIN"/>
    <property type="match status" value="1"/>
</dbReference>
<dbReference type="Gene3D" id="3.30.56.110">
    <property type="entry name" value="Protein of unknown function DUF2237"/>
    <property type="match status" value="1"/>
</dbReference>
<dbReference type="Pfam" id="PF09996">
    <property type="entry name" value="DUF2237"/>
    <property type="match status" value="1"/>
</dbReference>
<evidence type="ECO:0000313" key="2">
    <source>
        <dbReference type="EMBL" id="MDN3565334.1"/>
    </source>
</evidence>
<keyword evidence="3" id="KW-1185">Reference proteome</keyword>
<dbReference type="EMBL" id="JAUFPN010000144">
    <property type="protein sequence ID" value="MDN3565334.1"/>
    <property type="molecule type" value="Genomic_DNA"/>
</dbReference>
<evidence type="ECO:0000313" key="3">
    <source>
        <dbReference type="Proteomes" id="UP001529369"/>
    </source>
</evidence>
<organism evidence="2 3">
    <name type="scientific">Paeniroseomonas aquatica</name>
    <dbReference type="NCBI Taxonomy" id="373043"/>
    <lineage>
        <taxon>Bacteria</taxon>
        <taxon>Pseudomonadati</taxon>
        <taxon>Pseudomonadota</taxon>
        <taxon>Alphaproteobacteria</taxon>
        <taxon>Acetobacterales</taxon>
        <taxon>Acetobacteraceae</taxon>
        <taxon>Paeniroseomonas</taxon>
    </lineage>
</organism>
<feature type="region of interest" description="Disordered" evidence="1">
    <location>
        <begin position="1"/>
        <end position="20"/>
    </location>
</feature>
<evidence type="ECO:0000256" key="1">
    <source>
        <dbReference type="SAM" id="MobiDB-lite"/>
    </source>
</evidence>
<dbReference type="Proteomes" id="UP001529369">
    <property type="component" value="Unassembled WGS sequence"/>
</dbReference>
<accession>A0ABT8A6W8</accession>
<dbReference type="InterPro" id="IPR018714">
    <property type="entry name" value="DUF2237"/>
</dbReference>